<feature type="region of interest" description="Disordered" evidence="1">
    <location>
        <begin position="48"/>
        <end position="155"/>
    </location>
</feature>
<dbReference type="Gramene" id="CDF32690">
    <property type="protein sequence ID" value="CDF32690"/>
    <property type="gene ID" value="CHC_T00001564001"/>
</dbReference>
<proteinExistence type="predicted"/>
<feature type="compositionally biased region" description="Polar residues" evidence="1">
    <location>
        <begin position="131"/>
        <end position="147"/>
    </location>
</feature>
<evidence type="ECO:0000256" key="1">
    <source>
        <dbReference type="SAM" id="MobiDB-lite"/>
    </source>
</evidence>
<accession>R7Q5F1</accession>
<dbReference type="AlphaFoldDB" id="R7Q5F1"/>
<feature type="region of interest" description="Disordered" evidence="1">
    <location>
        <begin position="256"/>
        <end position="288"/>
    </location>
</feature>
<keyword evidence="3" id="KW-1185">Reference proteome</keyword>
<evidence type="ECO:0000313" key="2">
    <source>
        <dbReference type="EMBL" id="CDF32690.1"/>
    </source>
</evidence>
<dbReference type="EMBL" id="HG001539">
    <property type="protein sequence ID" value="CDF32690.1"/>
    <property type="molecule type" value="Genomic_DNA"/>
</dbReference>
<gene>
    <name evidence="2" type="ORF">CHC_T00001564001</name>
</gene>
<evidence type="ECO:0000313" key="3">
    <source>
        <dbReference type="Proteomes" id="UP000012073"/>
    </source>
</evidence>
<feature type="compositionally biased region" description="Low complexity" evidence="1">
    <location>
        <begin position="102"/>
        <end position="112"/>
    </location>
</feature>
<sequence>MRTSPRCRKALSVHEGEKTLFDGALKSPADPAPFEFRKRRSASLIERLSGLESEPNGVSSTPEIDRLGSPLPFVGKKRGHLDMAISTPARTNVSKTPKRPRSSPSSSQTASRISKDVTEAPSLESPVDSGSGHSSFLPQVRLQQPSQPHEKIPGPVSVFALPARPLPAFQKRRISSISRHTEKAEGEPCQMGIAKTDSKMNGICSSSHNQSAVREIQLRSVQLRSPQGEHIQIHYARDEHGEYPILERARWDGGAADDYLDIPKRGDQNRSSASPRLSKQERNKEKAT</sequence>
<reference evidence="3" key="1">
    <citation type="journal article" date="2013" name="Proc. Natl. Acad. Sci. U.S.A.">
        <title>Genome structure and metabolic features in the red seaweed Chondrus crispus shed light on evolution of the Archaeplastida.</title>
        <authorList>
            <person name="Collen J."/>
            <person name="Porcel B."/>
            <person name="Carre W."/>
            <person name="Ball S.G."/>
            <person name="Chaparro C."/>
            <person name="Tonon T."/>
            <person name="Barbeyron T."/>
            <person name="Michel G."/>
            <person name="Noel B."/>
            <person name="Valentin K."/>
            <person name="Elias M."/>
            <person name="Artiguenave F."/>
            <person name="Arun A."/>
            <person name="Aury J.M."/>
            <person name="Barbosa-Neto J.F."/>
            <person name="Bothwell J.H."/>
            <person name="Bouget F.Y."/>
            <person name="Brillet L."/>
            <person name="Cabello-Hurtado F."/>
            <person name="Capella-Gutierrez S."/>
            <person name="Charrier B."/>
            <person name="Cladiere L."/>
            <person name="Cock J.M."/>
            <person name="Coelho S.M."/>
            <person name="Colleoni C."/>
            <person name="Czjzek M."/>
            <person name="Da Silva C."/>
            <person name="Delage L."/>
            <person name="Denoeud F."/>
            <person name="Deschamps P."/>
            <person name="Dittami S.M."/>
            <person name="Gabaldon T."/>
            <person name="Gachon C.M."/>
            <person name="Groisillier A."/>
            <person name="Herve C."/>
            <person name="Jabbari K."/>
            <person name="Katinka M."/>
            <person name="Kloareg B."/>
            <person name="Kowalczyk N."/>
            <person name="Labadie K."/>
            <person name="Leblanc C."/>
            <person name="Lopez P.J."/>
            <person name="McLachlan D.H."/>
            <person name="Meslet-Cladiere L."/>
            <person name="Moustafa A."/>
            <person name="Nehr Z."/>
            <person name="Nyvall Collen P."/>
            <person name="Panaud O."/>
            <person name="Partensky F."/>
            <person name="Poulain J."/>
            <person name="Rensing S.A."/>
            <person name="Rousvoal S."/>
            <person name="Samson G."/>
            <person name="Symeonidi A."/>
            <person name="Weissenbach J."/>
            <person name="Zambounis A."/>
            <person name="Wincker P."/>
            <person name="Boyen C."/>
        </authorList>
    </citation>
    <scope>NUCLEOTIDE SEQUENCE [LARGE SCALE GENOMIC DNA]</scope>
    <source>
        <strain evidence="3">cv. Stackhouse</strain>
    </source>
</reference>
<protein>
    <submittedName>
        <fullName evidence="2">Uncharacterized protein</fullName>
    </submittedName>
</protein>
<name>R7Q5F1_CHOCR</name>
<dbReference type="KEGG" id="ccp:CHC_T00001564001"/>
<dbReference type="RefSeq" id="XP_005712461.1">
    <property type="nucleotide sequence ID" value="XM_005712404.1"/>
</dbReference>
<dbReference type="GeneID" id="17320176"/>
<dbReference type="Proteomes" id="UP000012073">
    <property type="component" value="Unassembled WGS sequence"/>
</dbReference>
<organism evidence="2 3">
    <name type="scientific">Chondrus crispus</name>
    <name type="common">Carrageen Irish moss</name>
    <name type="synonym">Polymorpha crispa</name>
    <dbReference type="NCBI Taxonomy" id="2769"/>
    <lineage>
        <taxon>Eukaryota</taxon>
        <taxon>Rhodophyta</taxon>
        <taxon>Florideophyceae</taxon>
        <taxon>Rhodymeniophycidae</taxon>
        <taxon>Gigartinales</taxon>
        <taxon>Gigartinaceae</taxon>
        <taxon>Chondrus</taxon>
    </lineage>
</organism>
<feature type="compositionally biased region" description="Basic and acidic residues" evidence="1">
    <location>
        <begin position="278"/>
        <end position="288"/>
    </location>
</feature>